<accession>A0A8S1IQA0</accession>
<dbReference type="GO" id="GO:0005739">
    <property type="term" value="C:mitochondrion"/>
    <property type="evidence" value="ECO:0007669"/>
    <property type="project" value="UniProtKB-SubCell"/>
</dbReference>
<evidence type="ECO:0000313" key="10">
    <source>
        <dbReference type="Proteomes" id="UP000708148"/>
    </source>
</evidence>
<dbReference type="SMART" id="SM00316">
    <property type="entry name" value="S1"/>
    <property type="match status" value="2"/>
</dbReference>
<dbReference type="InterPro" id="IPR036402">
    <property type="entry name" value="EF-Ts_dimer_sf"/>
</dbReference>
<comment type="similarity">
    <text evidence="1 5 6">Belongs to the EF-Ts family.</text>
</comment>
<dbReference type="InterPro" id="IPR001816">
    <property type="entry name" value="Transl_elong_EFTs/EF1B"/>
</dbReference>
<evidence type="ECO:0000313" key="9">
    <source>
        <dbReference type="EMBL" id="CAD7695856.1"/>
    </source>
</evidence>
<comment type="function">
    <text evidence="4 5 6">Associates with the EF-Tu.GDP complex and induces the exchange of GDP to GTP. It remains bound to the aminoacyl-tRNA.EF-Tu.GTP complex up to the GTP hydrolysis stage on the ribosome.</text>
</comment>
<dbReference type="FunFam" id="2.40.50.140:FF:000051">
    <property type="entry name" value="RNA-binding transcriptional accessory protein"/>
    <property type="match status" value="1"/>
</dbReference>
<dbReference type="InterPro" id="IPR003029">
    <property type="entry name" value="S1_domain"/>
</dbReference>
<dbReference type="PROSITE" id="PS01126">
    <property type="entry name" value="EF_TS_1"/>
    <property type="match status" value="1"/>
</dbReference>
<feature type="compositionally biased region" description="Basic and acidic residues" evidence="7">
    <location>
        <begin position="185"/>
        <end position="223"/>
    </location>
</feature>
<dbReference type="Gene3D" id="2.40.50.140">
    <property type="entry name" value="Nucleic acid-binding proteins"/>
    <property type="match status" value="2"/>
</dbReference>
<keyword evidence="10" id="KW-1185">Reference proteome</keyword>
<dbReference type="GO" id="GO:0003746">
    <property type="term" value="F:translation elongation factor activity"/>
    <property type="evidence" value="ECO:0007669"/>
    <property type="project" value="UniProtKB-UniRule"/>
</dbReference>
<dbReference type="Gene3D" id="3.30.479.20">
    <property type="entry name" value="Elongation factor Ts, dimerisation domain"/>
    <property type="match status" value="2"/>
</dbReference>
<dbReference type="PROSITE" id="PS01127">
    <property type="entry name" value="EF_TS_2"/>
    <property type="match status" value="1"/>
</dbReference>
<dbReference type="Pfam" id="PF00889">
    <property type="entry name" value="EF_TS"/>
    <property type="match status" value="1"/>
</dbReference>
<name>A0A8S1IQA0_9CHLO</name>
<feature type="region of interest" description="Disordered" evidence="7">
    <location>
        <begin position="368"/>
        <end position="439"/>
    </location>
</feature>
<dbReference type="InterPro" id="IPR014039">
    <property type="entry name" value="Transl_elong_EFTs/EF1B_dimer"/>
</dbReference>
<evidence type="ECO:0000256" key="2">
    <source>
        <dbReference type="ARBA" id="ARBA00022768"/>
    </source>
</evidence>
<dbReference type="OrthoDB" id="277235at2759"/>
<dbReference type="InterPro" id="IPR018101">
    <property type="entry name" value="Transl_elong_Ts_CS"/>
</dbReference>
<dbReference type="Proteomes" id="UP000708148">
    <property type="component" value="Unassembled WGS sequence"/>
</dbReference>
<evidence type="ECO:0000256" key="5">
    <source>
        <dbReference type="HAMAP-Rule" id="MF_03135"/>
    </source>
</evidence>
<dbReference type="Gene3D" id="1.10.286.20">
    <property type="match status" value="1"/>
</dbReference>
<feature type="domain" description="S1 motif" evidence="8">
    <location>
        <begin position="239"/>
        <end position="313"/>
    </location>
</feature>
<keyword evidence="5" id="KW-0496">Mitochondrion</keyword>
<dbReference type="PROSITE" id="PS50126">
    <property type="entry name" value="S1"/>
    <property type="match status" value="2"/>
</dbReference>
<dbReference type="InterPro" id="IPR009060">
    <property type="entry name" value="UBA-like_sf"/>
</dbReference>
<proteinExistence type="inferred from homology"/>
<feature type="region of interest" description="Disordered" evidence="7">
    <location>
        <begin position="73"/>
        <end position="98"/>
    </location>
</feature>
<protein>
    <recommendedName>
        <fullName evidence="5">Elongation factor Ts, mitochondrial</fullName>
        <shortName evidence="5">EF-Ts</shortName>
        <shortName evidence="5">EF-TsMt</shortName>
    </recommendedName>
</protein>
<dbReference type="Pfam" id="PF00575">
    <property type="entry name" value="S1"/>
    <property type="match status" value="2"/>
</dbReference>
<dbReference type="HAMAP" id="MF_00050">
    <property type="entry name" value="EF_Ts"/>
    <property type="match status" value="1"/>
</dbReference>
<gene>
    <name evidence="5" type="primary">EFTS</name>
    <name evidence="9" type="ORF">OSTQU699_LOCUS1217</name>
</gene>
<evidence type="ECO:0000259" key="8">
    <source>
        <dbReference type="PROSITE" id="PS50126"/>
    </source>
</evidence>
<evidence type="ECO:0000256" key="3">
    <source>
        <dbReference type="ARBA" id="ARBA00022917"/>
    </source>
</evidence>
<feature type="region of interest" description="Disordered" evidence="7">
    <location>
        <begin position="183"/>
        <end position="240"/>
    </location>
</feature>
<keyword evidence="3 5" id="KW-0648">Protein biosynthesis</keyword>
<reference evidence="9" key="1">
    <citation type="submission" date="2020-12" db="EMBL/GenBank/DDBJ databases">
        <authorList>
            <person name="Iha C."/>
        </authorList>
    </citation>
    <scope>NUCLEOTIDE SEQUENCE</scope>
</reference>
<dbReference type="AlphaFoldDB" id="A0A8S1IQA0"/>
<feature type="compositionally biased region" description="Low complexity" evidence="7">
    <location>
        <begin position="401"/>
        <end position="428"/>
    </location>
</feature>
<evidence type="ECO:0000256" key="1">
    <source>
        <dbReference type="ARBA" id="ARBA00005532"/>
    </source>
</evidence>
<comment type="caution">
    <text evidence="9">The sequence shown here is derived from an EMBL/GenBank/DDBJ whole genome shotgun (WGS) entry which is preliminary data.</text>
</comment>
<feature type="compositionally biased region" description="Low complexity" evidence="7">
    <location>
        <begin position="384"/>
        <end position="394"/>
    </location>
</feature>
<dbReference type="SUPFAM" id="SSF50249">
    <property type="entry name" value="Nucleic acid-binding proteins"/>
    <property type="match status" value="2"/>
</dbReference>
<dbReference type="CDD" id="cd14275">
    <property type="entry name" value="UBA_EF-Ts"/>
    <property type="match status" value="1"/>
</dbReference>
<feature type="compositionally biased region" description="Low complexity" evidence="7">
    <location>
        <begin position="73"/>
        <end position="86"/>
    </location>
</feature>
<dbReference type="Gene3D" id="1.10.8.10">
    <property type="entry name" value="DNA helicase RuvA subunit, C-terminal domain"/>
    <property type="match status" value="1"/>
</dbReference>
<dbReference type="SUPFAM" id="SSF46934">
    <property type="entry name" value="UBA-like"/>
    <property type="match status" value="1"/>
</dbReference>
<dbReference type="SUPFAM" id="SSF54713">
    <property type="entry name" value="Elongation factor Ts (EF-Ts), dimerisation domain"/>
    <property type="match status" value="2"/>
</dbReference>
<sequence length="778" mass="83302">MDLANKLQAAPGHLAAQAAPWVVAHPVRSALRARQAPCSSPQQGGSVRVSCGRCRCSRGTRVVLRRLHAVAEDASATSDEAPAEAAAEPEEEESAAPAAQKAAKIALKDIEVGGTYESKVMKIMNFGAFVDIGAECDGLVHISEISKGFVSKVEDVLKVGQVVNVKILGVEVDTKRVSCSMKALLPDEKKQESGRSPPKDGRQRQQRRKDAPEGRGRSERRSSDQGGAQRKRRPTMRVGQEVKGKVDNVLDWGAFIDLEDGQRALLHVQEMRDVFTSSDDQRADAHDYVEAGKEMTLRVRSVDNKGNFTLTERTPEEIAFLEKVSKSGYEYKPEGEVELMLGTLIKQAGVTRDMFPDLPERAVYDEDYEEPAPAGSGHPKAELEAPAETPAEAPAEPPVVSPTASPVPVVADSSSSATEEAAVSSSSKAEAEKESDGAPAVTISAKAVKQLRDMTGAGMMDCKKALTECGGVMEEAVEYLQKKGIASAAKRAGRIASEGLVHSYITDDGMSGVLAEINCETDFVARGDQFKDLVAVIAKQIADCPDVACVSVDDVPEALLASGASKESLALLSQPCTTEDGKTVNDLLIETSAGIGEKLAVRRFERYNVGAGRSEENPQGLIGSYVHAGKQGVMVEVSCESKEAAQGDVLKDFALDMALQITASPDVRYVSQDNIPAAVAEKEKEMEMAKEDLLSKPEQIRGKIAEGRVAKTLQAMCLLDQPFVKDQGKTVAEVVADASKSTGEQVEIQRFERFVLGEGLEKRSDDFAAEVAAQMGKA</sequence>
<dbReference type="PANTHER" id="PTHR11741">
    <property type="entry name" value="ELONGATION FACTOR TS"/>
    <property type="match status" value="1"/>
</dbReference>
<dbReference type="FunFam" id="1.10.8.10:FF:000001">
    <property type="entry name" value="Elongation factor Ts"/>
    <property type="match status" value="1"/>
</dbReference>
<comment type="subcellular location">
    <subcellularLocation>
        <location evidence="5">Mitochondrion</location>
    </subcellularLocation>
</comment>
<dbReference type="PANTHER" id="PTHR11741:SF10">
    <property type="entry name" value="POLYPROTEIN OF EF-TS, CHLOROPLASTIC"/>
    <property type="match status" value="1"/>
</dbReference>
<dbReference type="GO" id="GO:0070125">
    <property type="term" value="P:mitochondrial translational elongation"/>
    <property type="evidence" value="ECO:0007669"/>
    <property type="project" value="TreeGrafter"/>
</dbReference>
<dbReference type="NCBIfam" id="TIGR00116">
    <property type="entry name" value="tsf"/>
    <property type="match status" value="1"/>
</dbReference>
<keyword evidence="2 5" id="KW-0251">Elongation factor</keyword>
<dbReference type="GO" id="GO:0003729">
    <property type="term" value="F:mRNA binding"/>
    <property type="evidence" value="ECO:0007669"/>
    <property type="project" value="UniProtKB-ARBA"/>
</dbReference>
<evidence type="ECO:0000256" key="6">
    <source>
        <dbReference type="RuleBase" id="RU000642"/>
    </source>
</evidence>
<evidence type="ECO:0000256" key="4">
    <source>
        <dbReference type="ARBA" id="ARBA00025453"/>
    </source>
</evidence>
<organism evidence="9 10">
    <name type="scientific">Ostreobium quekettii</name>
    <dbReference type="NCBI Taxonomy" id="121088"/>
    <lineage>
        <taxon>Eukaryota</taxon>
        <taxon>Viridiplantae</taxon>
        <taxon>Chlorophyta</taxon>
        <taxon>core chlorophytes</taxon>
        <taxon>Ulvophyceae</taxon>
        <taxon>TCBD clade</taxon>
        <taxon>Bryopsidales</taxon>
        <taxon>Ostreobineae</taxon>
        <taxon>Ostreobiaceae</taxon>
        <taxon>Ostreobium</taxon>
    </lineage>
</organism>
<dbReference type="EMBL" id="CAJHUC010000396">
    <property type="protein sequence ID" value="CAD7695856.1"/>
    <property type="molecule type" value="Genomic_DNA"/>
</dbReference>
<evidence type="ECO:0000256" key="7">
    <source>
        <dbReference type="SAM" id="MobiDB-lite"/>
    </source>
</evidence>
<feature type="domain" description="S1 motif" evidence="8">
    <location>
        <begin position="113"/>
        <end position="182"/>
    </location>
</feature>
<dbReference type="InterPro" id="IPR012340">
    <property type="entry name" value="NA-bd_OB-fold"/>
</dbReference>